<dbReference type="Proteomes" id="UP001236076">
    <property type="component" value="Segment"/>
</dbReference>
<dbReference type="EMBL" id="OP744025">
    <property type="protein sequence ID" value="UZZ64442.1"/>
    <property type="molecule type" value="Genomic_DNA"/>
</dbReference>
<evidence type="ECO:0000313" key="2">
    <source>
        <dbReference type="Proteomes" id="UP001236076"/>
    </source>
</evidence>
<proteinExistence type="predicted"/>
<protein>
    <submittedName>
        <fullName evidence="1">Uncharacterized protein</fullName>
    </submittedName>
</protein>
<accession>A0AAE9PY07</accession>
<gene>
    <name evidence="1" type="ORF">A54_202</name>
</gene>
<organism evidence="1 2">
    <name type="scientific">Escherichia phage A5-4</name>
    <dbReference type="NCBI Taxonomy" id="2996162"/>
    <lineage>
        <taxon>Viruses</taxon>
        <taxon>Duplodnaviria</taxon>
        <taxon>Heunggongvirae</taxon>
        <taxon>Uroviricota</taxon>
        <taxon>Caudoviricetes</taxon>
        <taxon>Vequintavirinae</taxon>
    </lineage>
</organism>
<sequence>MKVVDIEISENIAGGYSLLVCNREGGEIVHGYKVGGMDTVESFTVPLDVLLEAIKNNTYDTEE</sequence>
<evidence type="ECO:0000313" key="1">
    <source>
        <dbReference type="EMBL" id="UZZ64442.1"/>
    </source>
</evidence>
<keyword evidence="2" id="KW-1185">Reference proteome</keyword>
<reference evidence="1 2" key="1">
    <citation type="submission" date="2022-10" db="EMBL/GenBank/DDBJ databases">
        <authorList>
            <person name="Cortes-Martin A."/>
            <person name="Buttimer C.T.H."/>
            <person name="Hill C."/>
        </authorList>
    </citation>
    <scope>NUCLEOTIDE SEQUENCE [LARGE SCALE GENOMIC DNA]</scope>
</reference>
<name>A0AAE9PY07_9CAUD</name>